<evidence type="ECO:0000313" key="2">
    <source>
        <dbReference type="Proteomes" id="UP000054477"/>
    </source>
</evidence>
<keyword evidence="2" id="KW-1185">Reference proteome</keyword>
<reference evidence="1 2" key="1">
    <citation type="submission" date="2014-04" db="EMBL/GenBank/DDBJ databases">
        <authorList>
            <consortium name="DOE Joint Genome Institute"/>
            <person name="Kuo A."/>
            <person name="Kohler A."/>
            <person name="Nagy L.G."/>
            <person name="Floudas D."/>
            <person name="Copeland A."/>
            <person name="Barry K.W."/>
            <person name="Cichocki N."/>
            <person name="Veneault-Fourrey C."/>
            <person name="LaButti K."/>
            <person name="Lindquist E.A."/>
            <person name="Lipzen A."/>
            <person name="Lundell T."/>
            <person name="Morin E."/>
            <person name="Murat C."/>
            <person name="Sun H."/>
            <person name="Tunlid A."/>
            <person name="Henrissat B."/>
            <person name="Grigoriev I.V."/>
            <person name="Hibbett D.S."/>
            <person name="Martin F."/>
            <person name="Nordberg H.P."/>
            <person name="Cantor M.N."/>
            <person name="Hua S.X."/>
        </authorList>
    </citation>
    <scope>NUCLEOTIDE SEQUENCE [LARGE SCALE GENOMIC DNA]</scope>
    <source>
        <strain evidence="1 2">LaAM-08-1</strain>
    </source>
</reference>
<dbReference type="EMBL" id="KN838963">
    <property type="protein sequence ID" value="KIJ91825.1"/>
    <property type="molecule type" value="Genomic_DNA"/>
</dbReference>
<dbReference type="OrthoDB" id="3098768at2759"/>
<dbReference type="Proteomes" id="UP000054477">
    <property type="component" value="Unassembled WGS sequence"/>
</dbReference>
<evidence type="ECO:0000313" key="1">
    <source>
        <dbReference type="EMBL" id="KIJ91825.1"/>
    </source>
</evidence>
<accession>A0A0C9WNB9</accession>
<organism evidence="1 2">
    <name type="scientific">Laccaria amethystina LaAM-08-1</name>
    <dbReference type="NCBI Taxonomy" id="1095629"/>
    <lineage>
        <taxon>Eukaryota</taxon>
        <taxon>Fungi</taxon>
        <taxon>Dikarya</taxon>
        <taxon>Basidiomycota</taxon>
        <taxon>Agaricomycotina</taxon>
        <taxon>Agaricomycetes</taxon>
        <taxon>Agaricomycetidae</taxon>
        <taxon>Agaricales</taxon>
        <taxon>Agaricineae</taxon>
        <taxon>Hydnangiaceae</taxon>
        <taxon>Laccaria</taxon>
    </lineage>
</organism>
<dbReference type="HOGENOM" id="CLU_154020_0_0_1"/>
<reference evidence="2" key="2">
    <citation type="submission" date="2015-01" db="EMBL/GenBank/DDBJ databases">
        <title>Evolutionary Origins and Diversification of the Mycorrhizal Mutualists.</title>
        <authorList>
            <consortium name="DOE Joint Genome Institute"/>
            <consortium name="Mycorrhizal Genomics Consortium"/>
            <person name="Kohler A."/>
            <person name="Kuo A."/>
            <person name="Nagy L.G."/>
            <person name="Floudas D."/>
            <person name="Copeland A."/>
            <person name="Barry K.W."/>
            <person name="Cichocki N."/>
            <person name="Veneault-Fourrey C."/>
            <person name="LaButti K."/>
            <person name="Lindquist E.A."/>
            <person name="Lipzen A."/>
            <person name="Lundell T."/>
            <person name="Morin E."/>
            <person name="Murat C."/>
            <person name="Riley R."/>
            <person name="Ohm R."/>
            <person name="Sun H."/>
            <person name="Tunlid A."/>
            <person name="Henrissat B."/>
            <person name="Grigoriev I.V."/>
            <person name="Hibbett D.S."/>
            <person name="Martin F."/>
        </authorList>
    </citation>
    <scope>NUCLEOTIDE SEQUENCE [LARGE SCALE GENOMIC DNA]</scope>
    <source>
        <strain evidence="2">LaAM-08-1</strain>
    </source>
</reference>
<dbReference type="AlphaFoldDB" id="A0A0C9WNB9"/>
<protein>
    <submittedName>
        <fullName evidence="1">Uncharacterized protein</fullName>
    </submittedName>
</protein>
<proteinExistence type="predicted"/>
<sequence length="138" mass="15938">MLDSTLLAQDIDQELHLNEAEETYLPEDSQNLTISFQASSCGTGSRYPLDGKEFMRKNGPIDEQYAVPDADLIILERRDVRFYYVYRLRTPHPHIELNEIMPNASKYEQKKRFEFEETLSVPIGPDSLMDELGAYSLC</sequence>
<name>A0A0C9WNB9_9AGAR</name>
<gene>
    <name evidence="1" type="ORF">K443DRAFT_135423</name>
</gene>